<dbReference type="InterPro" id="IPR036388">
    <property type="entry name" value="WH-like_DNA-bd_sf"/>
</dbReference>
<evidence type="ECO:0000256" key="4">
    <source>
        <dbReference type="ARBA" id="ARBA00023082"/>
    </source>
</evidence>
<dbReference type="GO" id="GO:0006352">
    <property type="term" value="P:DNA-templated transcription initiation"/>
    <property type="evidence" value="ECO:0007669"/>
    <property type="project" value="InterPro"/>
</dbReference>
<dbReference type="CDD" id="cd06171">
    <property type="entry name" value="Sigma70_r4"/>
    <property type="match status" value="1"/>
</dbReference>
<dbReference type="NCBIfam" id="NF006089">
    <property type="entry name" value="PRK08241.1"/>
    <property type="match status" value="1"/>
</dbReference>
<keyword evidence="3" id="KW-0805">Transcription regulation</keyword>
<dbReference type="AlphaFoldDB" id="A0A1I5GQ17"/>
<dbReference type="STRING" id="1993.SAMN04489713_105337"/>
<dbReference type="InterPro" id="IPR013325">
    <property type="entry name" value="RNA_pol_sigma_r2"/>
</dbReference>
<dbReference type="NCBIfam" id="TIGR02937">
    <property type="entry name" value="sigma70-ECF"/>
    <property type="match status" value="1"/>
</dbReference>
<evidence type="ECO:0000256" key="2">
    <source>
        <dbReference type="ARBA" id="ARBA00011344"/>
    </source>
</evidence>
<dbReference type="InterPro" id="IPR032710">
    <property type="entry name" value="NTF2-like_dom_sf"/>
</dbReference>
<dbReference type="InterPro" id="IPR014284">
    <property type="entry name" value="RNA_pol_sigma-70_dom"/>
</dbReference>
<accession>A0A1I5GQ17</accession>
<dbReference type="InterPro" id="IPR007627">
    <property type="entry name" value="RNA_pol_sigma70_r2"/>
</dbReference>
<feature type="domain" description="SnoaL-like" evidence="8">
    <location>
        <begin position="203"/>
        <end position="273"/>
    </location>
</feature>
<comment type="similarity">
    <text evidence="1">Belongs to the sigma-70 factor family. ECF subfamily.</text>
</comment>
<dbReference type="SUPFAM" id="SSF88946">
    <property type="entry name" value="Sigma2 domain of RNA polymerase sigma factors"/>
    <property type="match status" value="1"/>
</dbReference>
<dbReference type="Gene3D" id="3.10.450.50">
    <property type="match status" value="1"/>
</dbReference>
<reference evidence="9 10" key="1">
    <citation type="submission" date="2016-10" db="EMBL/GenBank/DDBJ databases">
        <authorList>
            <person name="de Groot N.N."/>
        </authorList>
    </citation>
    <scope>NUCLEOTIDE SEQUENCE [LARGE SCALE GENOMIC DNA]</scope>
    <source>
        <strain evidence="9 10">DSM 43067</strain>
    </source>
</reference>
<dbReference type="EMBL" id="FOVH01000005">
    <property type="protein sequence ID" value="SFO37956.1"/>
    <property type="molecule type" value="Genomic_DNA"/>
</dbReference>
<dbReference type="Pfam" id="PF12680">
    <property type="entry name" value="SnoaL_2"/>
    <property type="match status" value="1"/>
</dbReference>
<dbReference type="GO" id="GO:0016987">
    <property type="term" value="F:sigma factor activity"/>
    <property type="evidence" value="ECO:0007669"/>
    <property type="project" value="UniProtKB-KW"/>
</dbReference>
<dbReference type="Gene3D" id="1.10.1740.10">
    <property type="match status" value="1"/>
</dbReference>
<dbReference type="Gene3D" id="1.10.10.10">
    <property type="entry name" value="Winged helix-like DNA-binding domain superfamily/Winged helix DNA-binding domain"/>
    <property type="match status" value="1"/>
</dbReference>
<dbReference type="PANTHER" id="PTHR43133:SF65">
    <property type="entry name" value="ECF RNA POLYMERASE SIGMA FACTOR SIGG"/>
    <property type="match status" value="1"/>
</dbReference>
<gene>
    <name evidence="9" type="ORF">SAMN04489713_105337</name>
</gene>
<keyword evidence="4" id="KW-0731">Sigma factor</keyword>
<evidence type="ECO:0000313" key="10">
    <source>
        <dbReference type="Proteomes" id="UP000183413"/>
    </source>
</evidence>
<evidence type="ECO:0000256" key="5">
    <source>
        <dbReference type="ARBA" id="ARBA00023163"/>
    </source>
</evidence>
<dbReference type="InterPro" id="IPR039425">
    <property type="entry name" value="RNA_pol_sigma-70-like"/>
</dbReference>
<dbReference type="InterPro" id="IPR037401">
    <property type="entry name" value="SnoaL-like"/>
</dbReference>
<dbReference type="GO" id="GO:0003677">
    <property type="term" value="F:DNA binding"/>
    <property type="evidence" value="ECO:0007669"/>
    <property type="project" value="InterPro"/>
</dbReference>
<dbReference type="Pfam" id="PF08281">
    <property type="entry name" value="Sigma70_r4_2"/>
    <property type="match status" value="1"/>
</dbReference>
<dbReference type="InterPro" id="IPR014305">
    <property type="entry name" value="RNA_pol_sigma-G_actinobac"/>
</dbReference>
<feature type="domain" description="RNA polymerase sigma factor 70 region 4 type 2" evidence="7">
    <location>
        <begin position="133"/>
        <end position="184"/>
    </location>
</feature>
<dbReference type="InterPro" id="IPR013324">
    <property type="entry name" value="RNA_pol_sigma_r3/r4-like"/>
</dbReference>
<dbReference type="eggNOG" id="COG1595">
    <property type="taxonomic scope" value="Bacteria"/>
</dbReference>
<proteinExistence type="inferred from homology"/>
<protein>
    <submittedName>
        <fullName evidence="9">RNA polymerase, sigma subunit, ECF family</fullName>
    </submittedName>
</protein>
<sequence length="333" mass="36688">MLGMETADADAAALLEAARSGDEVAFEALMAPHRRALHLHCYRMLGSLTEAEEALQDTLLRAWRSLHTYQARAPFHHWLFRIATTTCLKSIERRNRTPTVLAEVGQLQPYPDRLLDELDPVHVVEQRESVALAFVAALQLLPATQRAVVLLREVLCWSAAEVADYLGTTVPAVNSALQRGRATLRSKAAPSERALDAYEQRILRRFVRSWQRRDLDALAALLREDAVLRMPPEPVEFVGRAAVIGFFATQPAGGRLERIRLVQTAANRQPALAAYLPDATGTCLGYGIMVLTIHPAGIAEITGFPNADIFGWFALPPSPPEPSHPPVNAPIHV</sequence>
<dbReference type="Proteomes" id="UP000183413">
    <property type="component" value="Unassembled WGS sequence"/>
</dbReference>
<evidence type="ECO:0000259" key="8">
    <source>
        <dbReference type="Pfam" id="PF12680"/>
    </source>
</evidence>
<dbReference type="SUPFAM" id="SSF88659">
    <property type="entry name" value="Sigma3 and sigma4 domains of RNA polymerase sigma factors"/>
    <property type="match status" value="1"/>
</dbReference>
<evidence type="ECO:0000256" key="1">
    <source>
        <dbReference type="ARBA" id="ARBA00010641"/>
    </source>
</evidence>
<dbReference type="PANTHER" id="PTHR43133">
    <property type="entry name" value="RNA POLYMERASE ECF-TYPE SIGMA FACTO"/>
    <property type="match status" value="1"/>
</dbReference>
<dbReference type="InParanoid" id="A0A1I5GQ17"/>
<evidence type="ECO:0000313" key="9">
    <source>
        <dbReference type="EMBL" id="SFO37956.1"/>
    </source>
</evidence>
<comment type="subunit">
    <text evidence="2">Interacts transiently with the RNA polymerase catalytic core formed by RpoA, RpoB, RpoC and RpoZ (2 alpha, 1 beta, 1 beta' and 1 omega subunit) to form the RNA polymerase holoenzyme that can initiate transcription.</text>
</comment>
<dbReference type="InterPro" id="IPR013249">
    <property type="entry name" value="RNA_pol_sigma70_r4_t2"/>
</dbReference>
<evidence type="ECO:0000259" key="6">
    <source>
        <dbReference type="Pfam" id="PF04542"/>
    </source>
</evidence>
<feature type="domain" description="RNA polymerase sigma-70 region 2" evidence="6">
    <location>
        <begin position="30"/>
        <end position="97"/>
    </location>
</feature>
<dbReference type="SUPFAM" id="SSF54427">
    <property type="entry name" value="NTF2-like"/>
    <property type="match status" value="1"/>
</dbReference>
<evidence type="ECO:0000259" key="7">
    <source>
        <dbReference type="Pfam" id="PF08281"/>
    </source>
</evidence>
<dbReference type="Pfam" id="PF04542">
    <property type="entry name" value="Sigma70_r2"/>
    <property type="match status" value="1"/>
</dbReference>
<name>A0A1I5GQ17_9ACTN</name>
<organism evidence="9 10">
    <name type="scientific">Actinomadura madurae</name>
    <dbReference type="NCBI Taxonomy" id="1993"/>
    <lineage>
        <taxon>Bacteria</taxon>
        <taxon>Bacillati</taxon>
        <taxon>Actinomycetota</taxon>
        <taxon>Actinomycetes</taxon>
        <taxon>Streptosporangiales</taxon>
        <taxon>Thermomonosporaceae</taxon>
        <taxon>Actinomadura</taxon>
    </lineage>
</organism>
<keyword evidence="5" id="KW-0804">Transcription</keyword>
<evidence type="ECO:0000256" key="3">
    <source>
        <dbReference type="ARBA" id="ARBA00023015"/>
    </source>
</evidence>
<keyword evidence="10" id="KW-1185">Reference proteome</keyword>
<dbReference type="NCBIfam" id="TIGR02960">
    <property type="entry name" value="SigX5"/>
    <property type="match status" value="1"/>
</dbReference>